<name>A0A7X1GBT8_9PSED</name>
<sequence>MTWLATLGWQYQRIAQVVIILLALAAIRLYAQSGEPEIALVIGEPYEAMRQRSSAAIAPAIPGEVSFNIPMSDARLRFTDPQYGFVTPSARFFTVIYRDELIHSIRMSPQIEPLLLDDALKVVLDLQEQWRKGGWTPNRAGDFPSFADTPQWRAQLREVNKGGTAYWLAGDKYQVMLMVNRFRDYKRPTEERYLITLGLSKSRGVK</sequence>
<dbReference type="RefSeq" id="WP_185818167.1">
    <property type="nucleotide sequence ID" value="NZ_JACMYG010000005.1"/>
</dbReference>
<evidence type="ECO:0000313" key="1">
    <source>
        <dbReference type="EMBL" id="MBC2689584.1"/>
    </source>
</evidence>
<keyword evidence="2" id="KW-1185">Reference proteome</keyword>
<protein>
    <submittedName>
        <fullName evidence="1">Uncharacterized protein</fullName>
    </submittedName>
</protein>
<evidence type="ECO:0000313" key="2">
    <source>
        <dbReference type="Proteomes" id="UP000526003"/>
    </source>
</evidence>
<dbReference type="AlphaFoldDB" id="A0A7X1GBT8"/>
<gene>
    <name evidence="1" type="ORF">H7995_07200</name>
</gene>
<comment type="caution">
    <text evidence="1">The sequence shown here is derived from an EMBL/GenBank/DDBJ whole genome shotgun (WGS) entry which is preliminary data.</text>
</comment>
<dbReference type="Proteomes" id="UP000526003">
    <property type="component" value="Unassembled WGS sequence"/>
</dbReference>
<organism evidence="1 2">
    <name type="scientific">Pseudomonas kielensis</name>
    <dbReference type="NCBI Taxonomy" id="2762577"/>
    <lineage>
        <taxon>Bacteria</taxon>
        <taxon>Pseudomonadati</taxon>
        <taxon>Pseudomonadota</taxon>
        <taxon>Gammaproteobacteria</taxon>
        <taxon>Pseudomonadales</taxon>
        <taxon>Pseudomonadaceae</taxon>
        <taxon>Pseudomonas</taxon>
    </lineage>
</organism>
<proteinExistence type="predicted"/>
<accession>A0A7X1GBT8</accession>
<dbReference type="EMBL" id="JACMYG010000005">
    <property type="protein sequence ID" value="MBC2689584.1"/>
    <property type="molecule type" value="Genomic_DNA"/>
</dbReference>
<reference evidence="1 2" key="1">
    <citation type="submission" date="2020-08" db="EMBL/GenBank/DDBJ databases">
        <title>Pseudomonas sp. nov.</title>
        <authorList>
            <person name="Gieschler S."/>
            <person name="Fiedler G."/>
            <person name="Brinks E."/>
            <person name="Boehnlein C."/>
            <person name="Franz C.M.A.P."/>
            <person name="Kabisch J."/>
        </authorList>
    </citation>
    <scope>NUCLEOTIDE SEQUENCE [LARGE SCALE GENOMIC DNA]</scope>
    <source>
        <strain evidence="1 2">MBT-1</strain>
    </source>
</reference>